<comment type="function">
    <text evidence="11">Catalyzes the phosphorylation of the hydroxyl group of 4-methyl-5-beta-hydroxyethylthiazole (THZ).</text>
</comment>
<comment type="pathway">
    <text evidence="3 11">Cofactor biosynthesis; thiamine diphosphate biosynthesis; 4-methyl-5-(2-phosphoethyl)-thiazole from 5-(2-hydroxyethyl)-4-methylthiazole: step 1/1.</text>
</comment>
<keyword evidence="9 11" id="KW-0460">Magnesium</keyword>
<dbReference type="PANTHER" id="PTHR20857">
    <property type="entry name" value="THIAMINE-PHOSPHATE PYROPHOSPHORYLASE"/>
    <property type="match status" value="1"/>
</dbReference>
<dbReference type="InterPro" id="IPR000417">
    <property type="entry name" value="Hyethyz_kinase"/>
</dbReference>
<comment type="similarity">
    <text evidence="11">Belongs to the Thz kinase family.</text>
</comment>
<dbReference type="Gene3D" id="3.20.20.70">
    <property type="entry name" value="Aldolase class I"/>
    <property type="match status" value="1"/>
</dbReference>
<dbReference type="GO" id="GO:0016301">
    <property type="term" value="F:kinase activity"/>
    <property type="evidence" value="ECO:0007669"/>
    <property type="project" value="UniProtKB-KW"/>
</dbReference>
<keyword evidence="6 11" id="KW-0547">Nucleotide-binding</keyword>
<keyword evidence="4 11" id="KW-0808">Transferase</keyword>
<evidence type="ECO:0000256" key="11">
    <source>
        <dbReference type="HAMAP-Rule" id="MF_00228"/>
    </source>
</evidence>
<dbReference type="SUPFAM" id="SSF53613">
    <property type="entry name" value="Ribokinase-like"/>
    <property type="match status" value="1"/>
</dbReference>
<dbReference type="SUPFAM" id="SSF51391">
    <property type="entry name" value="Thiamin phosphate synthase"/>
    <property type="match status" value="1"/>
</dbReference>
<evidence type="ECO:0000259" key="12">
    <source>
        <dbReference type="Pfam" id="PF02581"/>
    </source>
</evidence>
<evidence type="ECO:0000256" key="9">
    <source>
        <dbReference type="ARBA" id="ARBA00022842"/>
    </source>
</evidence>
<dbReference type="CDD" id="cd00564">
    <property type="entry name" value="TMP_TenI"/>
    <property type="match status" value="1"/>
</dbReference>
<dbReference type="Proteomes" id="UP001236559">
    <property type="component" value="Unassembled WGS sequence"/>
</dbReference>
<feature type="binding site" evidence="11">
    <location>
        <position position="168"/>
    </location>
    <ligand>
        <name>ATP</name>
        <dbReference type="ChEBI" id="CHEBI:30616"/>
    </ligand>
</feature>
<evidence type="ECO:0000256" key="6">
    <source>
        <dbReference type="ARBA" id="ARBA00022741"/>
    </source>
</evidence>
<name>A0ABU0ATA3_9FIRM</name>
<evidence type="ECO:0000256" key="10">
    <source>
        <dbReference type="ARBA" id="ARBA00022977"/>
    </source>
</evidence>
<keyword evidence="5 11" id="KW-0479">Metal-binding</keyword>
<keyword evidence="14" id="KW-1185">Reference proteome</keyword>
<feature type="binding site" evidence="11">
    <location>
        <position position="42"/>
    </location>
    <ligand>
        <name>substrate</name>
    </ligand>
</feature>
<dbReference type="Pfam" id="PF02110">
    <property type="entry name" value="HK"/>
    <property type="match status" value="1"/>
</dbReference>
<protein>
    <recommendedName>
        <fullName evidence="11">Hydroxyethylthiazole kinase</fullName>
        <ecNumber evidence="11">2.7.1.50</ecNumber>
    </recommendedName>
    <alternativeName>
        <fullName evidence="11">4-methyl-5-beta-hydroxyethylthiazole kinase</fullName>
        <shortName evidence="11">TH kinase</shortName>
        <shortName evidence="11">Thz kinase</shortName>
    </alternativeName>
</protein>
<dbReference type="InterPro" id="IPR036206">
    <property type="entry name" value="ThiamineP_synth_sf"/>
</dbReference>
<comment type="catalytic activity">
    <reaction evidence="1 11">
        <text>5-(2-hydroxyethyl)-4-methylthiazole + ATP = 4-methyl-5-(2-phosphooxyethyl)-thiazole + ADP + H(+)</text>
        <dbReference type="Rhea" id="RHEA:24212"/>
        <dbReference type="ChEBI" id="CHEBI:15378"/>
        <dbReference type="ChEBI" id="CHEBI:17957"/>
        <dbReference type="ChEBI" id="CHEBI:30616"/>
        <dbReference type="ChEBI" id="CHEBI:58296"/>
        <dbReference type="ChEBI" id="CHEBI:456216"/>
        <dbReference type="EC" id="2.7.1.50"/>
    </reaction>
</comment>
<comment type="caution">
    <text evidence="13">The sequence shown here is derived from an EMBL/GenBank/DDBJ whole genome shotgun (WGS) entry which is preliminary data.</text>
</comment>
<keyword evidence="10 11" id="KW-0784">Thiamine biosynthesis</keyword>
<dbReference type="InterPro" id="IPR013785">
    <property type="entry name" value="Aldolase_TIM"/>
</dbReference>
<dbReference type="InterPro" id="IPR029056">
    <property type="entry name" value="Ribokinase-like"/>
</dbReference>
<gene>
    <name evidence="11" type="primary">thiM</name>
    <name evidence="13" type="ORF">J2S72_000505</name>
</gene>
<accession>A0ABU0ATA3</accession>
<evidence type="ECO:0000256" key="5">
    <source>
        <dbReference type="ARBA" id="ARBA00022723"/>
    </source>
</evidence>
<evidence type="ECO:0000256" key="1">
    <source>
        <dbReference type="ARBA" id="ARBA00001771"/>
    </source>
</evidence>
<evidence type="ECO:0000256" key="4">
    <source>
        <dbReference type="ARBA" id="ARBA00022679"/>
    </source>
</evidence>
<dbReference type="Pfam" id="PF02581">
    <property type="entry name" value="TMP-TENI"/>
    <property type="match status" value="1"/>
</dbReference>
<dbReference type="HAMAP" id="MF_00228">
    <property type="entry name" value="Thz_kinase"/>
    <property type="match status" value="1"/>
</dbReference>
<comment type="cofactor">
    <cofactor evidence="2 11">
        <name>Mg(2+)</name>
        <dbReference type="ChEBI" id="CHEBI:18420"/>
    </cofactor>
</comment>
<feature type="domain" description="Thiamine phosphate synthase/TenI" evidence="12">
    <location>
        <begin position="280"/>
        <end position="444"/>
    </location>
</feature>
<dbReference type="PRINTS" id="PR01099">
    <property type="entry name" value="HYETHTZKNASE"/>
</dbReference>
<dbReference type="InterPro" id="IPR022998">
    <property type="entry name" value="ThiamineP_synth_TenI"/>
</dbReference>
<evidence type="ECO:0000256" key="8">
    <source>
        <dbReference type="ARBA" id="ARBA00022840"/>
    </source>
</evidence>
<proteinExistence type="inferred from homology"/>
<evidence type="ECO:0000313" key="13">
    <source>
        <dbReference type="EMBL" id="MDQ0274497.1"/>
    </source>
</evidence>
<feature type="binding site" evidence="11">
    <location>
        <position position="118"/>
    </location>
    <ligand>
        <name>ATP</name>
        <dbReference type="ChEBI" id="CHEBI:30616"/>
    </ligand>
</feature>
<evidence type="ECO:0000256" key="7">
    <source>
        <dbReference type="ARBA" id="ARBA00022777"/>
    </source>
</evidence>
<dbReference type="Gene3D" id="3.40.1190.20">
    <property type="match status" value="1"/>
</dbReference>
<feature type="binding site" evidence="11">
    <location>
        <position position="195"/>
    </location>
    <ligand>
        <name>substrate</name>
    </ligand>
</feature>
<keyword evidence="8 11" id="KW-0067">ATP-binding</keyword>
<evidence type="ECO:0000256" key="2">
    <source>
        <dbReference type="ARBA" id="ARBA00001946"/>
    </source>
</evidence>
<evidence type="ECO:0000256" key="3">
    <source>
        <dbReference type="ARBA" id="ARBA00004868"/>
    </source>
</evidence>
<dbReference type="EMBL" id="JAUSTN010000002">
    <property type="protein sequence ID" value="MDQ0274497.1"/>
    <property type="molecule type" value="Genomic_DNA"/>
</dbReference>
<dbReference type="EC" id="2.7.1.50" evidence="11"/>
<organism evidence="13 14">
    <name type="scientific">Peptoniphilus koenoeneniae</name>
    <dbReference type="NCBI Taxonomy" id="507751"/>
    <lineage>
        <taxon>Bacteria</taxon>
        <taxon>Bacillati</taxon>
        <taxon>Bacillota</taxon>
        <taxon>Tissierellia</taxon>
        <taxon>Tissierellales</taxon>
        <taxon>Peptoniphilaceae</taxon>
        <taxon>Peptoniphilus</taxon>
    </lineage>
</organism>
<dbReference type="CDD" id="cd01170">
    <property type="entry name" value="THZ_kinase"/>
    <property type="match status" value="1"/>
</dbReference>
<evidence type="ECO:0000313" key="14">
    <source>
        <dbReference type="Proteomes" id="UP001236559"/>
    </source>
</evidence>
<dbReference type="RefSeq" id="WP_307494930.1">
    <property type="nucleotide sequence ID" value="NZ_JAUSTN010000002.1"/>
</dbReference>
<reference evidence="13 14" key="1">
    <citation type="submission" date="2023-07" db="EMBL/GenBank/DDBJ databases">
        <title>Genomic Encyclopedia of Type Strains, Phase IV (KMG-IV): sequencing the most valuable type-strain genomes for metagenomic binning, comparative biology and taxonomic classification.</title>
        <authorList>
            <person name="Goeker M."/>
        </authorList>
    </citation>
    <scope>NUCLEOTIDE SEQUENCE [LARGE SCALE GENOMIC DNA]</scope>
    <source>
        <strain evidence="13 14">DSM 22616</strain>
    </source>
</reference>
<sequence length="465" mass="51411">MQIKTSLIKLRKQSPLVHAITNSVTSSRVADIILSTGARPMMSDFSIEAQEITKNSQALLINLGMLNEDKMKAIRLSLKTANENNIPVVLDPVGVASSKVRRDFANELLENYKFNVIRGNYNEINYLVNKVEFTGVDSQNEDENLKEKTFKDLAIKLNEKTKAVILISGKYEIIADSSKVFSIPGGNNLLRKITGAGDMETGIIASLLAKPISSFKAATMAGIFLRQIASQCEKNKSINPQDIIIAMGKLDEFEGKATILESPYELKEGLVYGLDPGNNLLKIKNALKGGMDIYQIRDKEADDETLGKKVLKIREIMKDFPCLLVMNDNLKVAKKYDLAVHLGQEDELISTARKELGRNKIIGATAKNLKEAIIAENMGASYIGSGAFFKTQTKDDAQIISLEDLKDIIDGVTIPVYPIGGINLKNLSYFKEIKLSGVCMSSAIFSEDQNKIENIVKNIRKKLKK</sequence>
<keyword evidence="7 11" id="KW-0418">Kinase</keyword>
<dbReference type="PANTHER" id="PTHR20857:SF23">
    <property type="entry name" value="THIAMINE BIOSYNTHETIC BIFUNCTIONAL ENZYME"/>
    <property type="match status" value="1"/>
</dbReference>